<accession>A0A8R1U940</accession>
<reference evidence="1" key="2">
    <citation type="submission" date="2022-06" db="UniProtKB">
        <authorList>
            <consortium name="EnsemblMetazoa"/>
        </authorList>
    </citation>
    <scope>IDENTIFICATION</scope>
    <source>
        <strain evidence="1">PS312</strain>
    </source>
</reference>
<gene>
    <name evidence="1" type="primary">WBGene00102866</name>
</gene>
<evidence type="ECO:0000313" key="1">
    <source>
        <dbReference type="EnsemblMetazoa" id="PPA13312.1"/>
    </source>
</evidence>
<name>A0A2A6CWG7_PRIPA</name>
<reference evidence="2" key="1">
    <citation type="journal article" date="2008" name="Nat. Genet.">
        <title>The Pristionchus pacificus genome provides a unique perspective on nematode lifestyle and parasitism.</title>
        <authorList>
            <person name="Dieterich C."/>
            <person name="Clifton S.W."/>
            <person name="Schuster L.N."/>
            <person name="Chinwalla A."/>
            <person name="Delehaunty K."/>
            <person name="Dinkelacker I."/>
            <person name="Fulton L."/>
            <person name="Fulton R."/>
            <person name="Godfrey J."/>
            <person name="Minx P."/>
            <person name="Mitreva M."/>
            <person name="Roeseler W."/>
            <person name="Tian H."/>
            <person name="Witte H."/>
            <person name="Yang S.P."/>
            <person name="Wilson R.K."/>
            <person name="Sommer R.J."/>
        </authorList>
    </citation>
    <scope>NUCLEOTIDE SEQUENCE [LARGE SCALE GENOMIC DNA]</scope>
    <source>
        <strain evidence="2">PS312</strain>
    </source>
</reference>
<sequence>MPSFVLLMTLPTLTLACIPTKHIEKGIPAVPGGPSGPGTMPPASPCGQLTALSTQECNTRYMPSGKSCSAAMFTATSVTCPSATDILAFKDATGGFATFPQPLTCVGTDWTIMINGAAMTLQSIIGAPTAAFACRTN</sequence>
<proteinExistence type="predicted"/>
<protein>
    <submittedName>
        <fullName evidence="1">Uncharacterized protein</fullName>
    </submittedName>
</protein>
<accession>A0A2A6CWG7</accession>
<dbReference type="Proteomes" id="UP000005239">
    <property type="component" value="Unassembled WGS sequence"/>
</dbReference>
<evidence type="ECO:0000313" key="2">
    <source>
        <dbReference type="Proteomes" id="UP000005239"/>
    </source>
</evidence>
<dbReference type="EnsemblMetazoa" id="PPA13312.1">
    <property type="protein sequence ID" value="PPA13312.1"/>
    <property type="gene ID" value="WBGene00102866"/>
</dbReference>
<organism evidence="1 2">
    <name type="scientific">Pristionchus pacificus</name>
    <name type="common">Parasitic nematode worm</name>
    <dbReference type="NCBI Taxonomy" id="54126"/>
    <lineage>
        <taxon>Eukaryota</taxon>
        <taxon>Metazoa</taxon>
        <taxon>Ecdysozoa</taxon>
        <taxon>Nematoda</taxon>
        <taxon>Chromadorea</taxon>
        <taxon>Rhabditida</taxon>
        <taxon>Rhabditina</taxon>
        <taxon>Diplogasteromorpha</taxon>
        <taxon>Diplogasteroidea</taxon>
        <taxon>Neodiplogasteridae</taxon>
        <taxon>Pristionchus</taxon>
    </lineage>
</organism>
<dbReference type="AlphaFoldDB" id="A0A2A6CWG7"/>
<keyword evidence="2" id="KW-1185">Reference proteome</keyword>